<dbReference type="UniPathway" id="UPA00070">
    <property type="reaction ID" value="UER00117"/>
</dbReference>
<feature type="active site" evidence="6">
    <location>
        <position position="307"/>
    </location>
</feature>
<evidence type="ECO:0000259" key="7">
    <source>
        <dbReference type="Pfam" id="PF12890"/>
    </source>
</evidence>
<feature type="binding site" evidence="6">
    <location>
        <position position="96"/>
    </location>
    <ligand>
        <name>substrate</name>
    </ligand>
</feature>
<dbReference type="AlphaFoldDB" id="A0A2Z4ABM4"/>
<organism evidence="8 9">
    <name type="scientific">Candidatus Moanibacter tarae</name>
    <dbReference type="NCBI Taxonomy" id="2200854"/>
    <lineage>
        <taxon>Bacteria</taxon>
        <taxon>Pseudomonadati</taxon>
        <taxon>Verrucomicrobiota</taxon>
        <taxon>Opitutia</taxon>
        <taxon>Puniceicoccales</taxon>
        <taxon>Puniceicoccales incertae sedis</taxon>
        <taxon>Candidatus Moanibacter</taxon>
    </lineage>
</organism>
<accession>A0A2Z4ABM4</accession>
<comment type="function">
    <text evidence="1 6">Catalyzes the reversible cyclization of carbamoyl aspartate to dihydroorotate.</text>
</comment>
<dbReference type="GO" id="GO:0044205">
    <property type="term" value="P:'de novo' UMP biosynthetic process"/>
    <property type="evidence" value="ECO:0007669"/>
    <property type="project" value="UniProtKB-UniRule"/>
</dbReference>
<feature type="binding site" evidence="6">
    <location>
        <position position="154"/>
    </location>
    <ligand>
        <name>Zn(2+)</name>
        <dbReference type="ChEBI" id="CHEBI:29105"/>
        <label>1</label>
    </ligand>
</feature>
<dbReference type="InterPro" id="IPR032466">
    <property type="entry name" value="Metal_Hydrolase"/>
</dbReference>
<dbReference type="InterPro" id="IPR011059">
    <property type="entry name" value="Metal-dep_hydrolase_composite"/>
</dbReference>
<reference evidence="8 9" key="1">
    <citation type="submission" date="2018-06" db="EMBL/GenBank/DDBJ databases">
        <title>Draft Genome Sequence of a Novel Marine Bacterium Related to the Verrucomicrobia.</title>
        <authorList>
            <person name="Vosseberg J."/>
            <person name="Martijn J."/>
            <person name="Ettema T.J.G."/>
        </authorList>
    </citation>
    <scope>NUCLEOTIDE SEQUENCE [LARGE SCALE GENOMIC DNA]</scope>
    <source>
        <strain evidence="8">TARA_B100001123</strain>
    </source>
</reference>
<keyword evidence="5 6" id="KW-0665">Pyrimidine biosynthesis</keyword>
<evidence type="ECO:0000256" key="5">
    <source>
        <dbReference type="ARBA" id="ARBA00022975"/>
    </source>
</evidence>
<feature type="binding site" evidence="6">
    <location>
        <position position="311"/>
    </location>
    <ligand>
        <name>substrate</name>
    </ligand>
</feature>
<sequence>MSGSLRITRGRVIDPYNDRDEEGDIYVLNGQIVNKLTRSEEKAVETIDATGLVVCPGLVDIHVHLREPGETYKETIASGTRAAAAGGFTTIVCMPNTAPPADNAGTIQYINDTVRRDAVVNVLPTGCITVGMRGETLAPIGSLKRAGVIAITDDGFCVQNNEIMRRALEYAHMFDLPLLDHCQDYNLTEGAVINEGEWSLRLGLRGWPNAAEDIIVSRNIILSSYSGAHIHLQHITSAYAIDVIKSAKQRGIQITAEATPHHISLNDGDLDTYNTNFKMNPPLRTKQDQEALIRALIEGTIDCIGTDHAPHTDYEKDKEFDYAPNGIVGLETALSVSFRSLVEEGHCDLPFLISLFTYKPSRILSIERGTLSPGSAADITLFNPKEDWICKPETLQSISKNSPWLGQILPGRIKCTIVGGNVVWDGEKILPTSDLA</sequence>
<dbReference type="InterPro" id="IPR004722">
    <property type="entry name" value="DHOase"/>
</dbReference>
<dbReference type="InterPro" id="IPR024403">
    <property type="entry name" value="DHOase_cat"/>
</dbReference>
<dbReference type="GO" id="GO:0005737">
    <property type="term" value="C:cytoplasm"/>
    <property type="evidence" value="ECO:0007669"/>
    <property type="project" value="TreeGrafter"/>
</dbReference>
<proteinExistence type="inferred from homology"/>
<protein>
    <recommendedName>
        <fullName evidence="6">Dihydroorotase</fullName>
        <shortName evidence="6">DHOase</shortName>
        <ecNumber evidence="6">3.5.2.3</ecNumber>
    </recommendedName>
</protein>
<dbReference type="KEGG" id="mtar:DF168_00602"/>
<dbReference type="CDD" id="cd01317">
    <property type="entry name" value="DHOase_IIa"/>
    <property type="match status" value="1"/>
</dbReference>
<feature type="binding site" evidence="6">
    <location>
        <position position="181"/>
    </location>
    <ligand>
        <name>Zn(2+)</name>
        <dbReference type="ChEBI" id="CHEBI:29105"/>
        <label>2</label>
    </ligand>
</feature>
<dbReference type="Proteomes" id="UP000247465">
    <property type="component" value="Chromosome"/>
</dbReference>
<dbReference type="InterPro" id="IPR050138">
    <property type="entry name" value="DHOase/Allantoinase_Hydrolase"/>
</dbReference>
<dbReference type="HAMAP" id="MF_00220_B">
    <property type="entry name" value="PyrC_classI_B"/>
    <property type="match status" value="1"/>
</dbReference>
<dbReference type="PROSITE" id="PS00482">
    <property type="entry name" value="DIHYDROOROTASE_1"/>
    <property type="match status" value="1"/>
</dbReference>
<dbReference type="PANTHER" id="PTHR43668:SF2">
    <property type="entry name" value="ALLANTOINASE"/>
    <property type="match status" value="1"/>
</dbReference>
<evidence type="ECO:0000256" key="1">
    <source>
        <dbReference type="ARBA" id="ARBA00002368"/>
    </source>
</evidence>
<keyword evidence="6" id="KW-0862">Zinc</keyword>
<dbReference type="GO" id="GO:0008270">
    <property type="term" value="F:zinc ion binding"/>
    <property type="evidence" value="ECO:0007669"/>
    <property type="project" value="UniProtKB-UniRule"/>
</dbReference>
<keyword evidence="4 6" id="KW-0378">Hydrolase</keyword>
<evidence type="ECO:0000313" key="9">
    <source>
        <dbReference type="Proteomes" id="UP000247465"/>
    </source>
</evidence>
<gene>
    <name evidence="6 8" type="primary">pyrC</name>
    <name evidence="8" type="ORF">DF168_00602</name>
</gene>
<evidence type="ECO:0000256" key="3">
    <source>
        <dbReference type="ARBA" id="ARBA00022723"/>
    </source>
</evidence>
<dbReference type="PANTHER" id="PTHR43668">
    <property type="entry name" value="ALLANTOINASE"/>
    <property type="match status" value="1"/>
</dbReference>
<dbReference type="GO" id="GO:0004038">
    <property type="term" value="F:allantoinase activity"/>
    <property type="evidence" value="ECO:0007669"/>
    <property type="project" value="TreeGrafter"/>
</dbReference>
<keyword evidence="3 6" id="KW-0479">Metal-binding</keyword>
<feature type="binding site" evidence="6">
    <location>
        <position position="307"/>
    </location>
    <ligand>
        <name>Zn(2+)</name>
        <dbReference type="ChEBI" id="CHEBI:29105"/>
        <label>1</label>
    </ligand>
</feature>
<dbReference type="GO" id="GO:0004151">
    <property type="term" value="F:dihydroorotase activity"/>
    <property type="evidence" value="ECO:0007669"/>
    <property type="project" value="UniProtKB-UniRule"/>
</dbReference>
<evidence type="ECO:0000256" key="2">
    <source>
        <dbReference type="ARBA" id="ARBA00010286"/>
    </source>
</evidence>
<feature type="binding site" evidence="6">
    <location>
        <position position="234"/>
    </location>
    <ligand>
        <name>Zn(2+)</name>
        <dbReference type="ChEBI" id="CHEBI:29105"/>
        <label>2</label>
    </ligand>
</feature>
<comment type="cofactor">
    <cofactor evidence="6">
        <name>Zn(2+)</name>
        <dbReference type="ChEBI" id="CHEBI:29105"/>
    </cofactor>
    <text evidence="6">Binds 2 Zn(2+) ions per subunit.</text>
</comment>
<feature type="binding site" evidence="6">
    <location>
        <position position="64"/>
    </location>
    <ligand>
        <name>Zn(2+)</name>
        <dbReference type="ChEBI" id="CHEBI:29105"/>
        <label>1</label>
    </ligand>
</feature>
<comment type="similarity">
    <text evidence="2 6">Belongs to the metallo-dependent hydrolases superfamily. DHOase family. Class I DHOase subfamily.</text>
</comment>
<feature type="binding site" evidence="6">
    <location>
        <position position="280"/>
    </location>
    <ligand>
        <name>substrate</name>
    </ligand>
</feature>
<comment type="caution">
    <text evidence="6">Lacks conserved residue(s) required for the propagation of feature annotation.</text>
</comment>
<dbReference type="Gene3D" id="2.30.40.10">
    <property type="entry name" value="Urease, subunit C, domain 1"/>
    <property type="match status" value="1"/>
</dbReference>
<dbReference type="SUPFAM" id="SSF51556">
    <property type="entry name" value="Metallo-dependent hydrolases"/>
    <property type="match status" value="1"/>
</dbReference>
<dbReference type="Pfam" id="PF12890">
    <property type="entry name" value="DHOase"/>
    <property type="match status" value="1"/>
</dbReference>
<dbReference type="PROSITE" id="PS00483">
    <property type="entry name" value="DIHYDROOROTASE_2"/>
    <property type="match status" value="1"/>
</dbReference>
<dbReference type="SUPFAM" id="SSF51338">
    <property type="entry name" value="Composite domain of metallo-dependent hydrolases"/>
    <property type="match status" value="1"/>
</dbReference>
<dbReference type="GO" id="GO:0006145">
    <property type="term" value="P:purine nucleobase catabolic process"/>
    <property type="evidence" value="ECO:0007669"/>
    <property type="project" value="TreeGrafter"/>
</dbReference>
<evidence type="ECO:0000256" key="6">
    <source>
        <dbReference type="HAMAP-Rule" id="MF_00220"/>
    </source>
</evidence>
<dbReference type="NCBIfam" id="TIGR00857">
    <property type="entry name" value="pyrC_multi"/>
    <property type="match status" value="1"/>
</dbReference>
<feature type="domain" description="Dihydroorotase catalytic" evidence="7">
    <location>
        <begin position="52"/>
        <end position="237"/>
    </location>
</feature>
<name>A0A2Z4ABM4_9BACT</name>
<dbReference type="EC" id="3.5.2.3" evidence="6"/>
<comment type="pathway">
    <text evidence="6">Pyrimidine metabolism; UMP biosynthesis via de novo pathway; (S)-dihydroorotate from bicarbonate: step 3/3.</text>
</comment>
<dbReference type="Gene3D" id="3.20.20.140">
    <property type="entry name" value="Metal-dependent hydrolases"/>
    <property type="match status" value="1"/>
</dbReference>
<dbReference type="InterPro" id="IPR002195">
    <property type="entry name" value="Dihydroorotase_CS"/>
</dbReference>
<feature type="binding site" evidence="6">
    <location>
        <position position="62"/>
    </location>
    <ligand>
        <name>Zn(2+)</name>
        <dbReference type="ChEBI" id="CHEBI:29105"/>
        <label>1</label>
    </ligand>
</feature>
<feature type="binding site" evidence="6">
    <location>
        <position position="154"/>
    </location>
    <ligand>
        <name>Zn(2+)</name>
        <dbReference type="ChEBI" id="CHEBI:29105"/>
        <label>2</label>
    </ligand>
</feature>
<comment type="catalytic activity">
    <reaction evidence="6">
        <text>(S)-dihydroorotate + H2O = N-carbamoyl-L-aspartate + H(+)</text>
        <dbReference type="Rhea" id="RHEA:24296"/>
        <dbReference type="ChEBI" id="CHEBI:15377"/>
        <dbReference type="ChEBI" id="CHEBI:15378"/>
        <dbReference type="ChEBI" id="CHEBI:30864"/>
        <dbReference type="ChEBI" id="CHEBI:32814"/>
        <dbReference type="EC" id="3.5.2.3"/>
    </reaction>
</comment>
<evidence type="ECO:0000256" key="4">
    <source>
        <dbReference type="ARBA" id="ARBA00022801"/>
    </source>
</evidence>
<evidence type="ECO:0000313" key="8">
    <source>
        <dbReference type="EMBL" id="AWT59413.1"/>
    </source>
</evidence>
<feature type="binding site" evidence="6">
    <location>
        <begin position="64"/>
        <end position="66"/>
    </location>
    <ligand>
        <name>substrate</name>
    </ligand>
</feature>
<dbReference type="EMBL" id="CP029803">
    <property type="protein sequence ID" value="AWT59413.1"/>
    <property type="molecule type" value="Genomic_DNA"/>
</dbReference>